<sequence length="303" mass="31536">MNTHRPDDARSNDERLPGEDELDALYRKLPRKEPAPALDAAVLRAAAAAVRSGEPAAATLRPARRARWPVALGSAAILVLAAGLGWRMRDMPASTPPAQAGAVTVQEANAPAAAAPPAKPEAVGEIQADAQHAPPPPPAPPPAHLAADAVMAKRAAPAPSPNLQEQATAVPAAPMAAPVAGVPAATDRAAPVAAEQAPSFAAKSAQRVIEQRRPEPAAMAHSNAEAASGVTAARAMAPLAAPAPPPIDTARDEHDTPTQELDKIRRLLAADRRDEARQRLADFHRDHPDYPLPDDLRTQLLTP</sequence>
<evidence type="ECO:0000256" key="1">
    <source>
        <dbReference type="SAM" id="MobiDB-lite"/>
    </source>
</evidence>
<organism evidence="3 4">
    <name type="scientific">Dyella marensis</name>
    <dbReference type="NCBI Taxonomy" id="500610"/>
    <lineage>
        <taxon>Bacteria</taxon>
        <taxon>Pseudomonadati</taxon>
        <taxon>Pseudomonadota</taxon>
        <taxon>Gammaproteobacteria</taxon>
        <taxon>Lysobacterales</taxon>
        <taxon>Rhodanobacteraceae</taxon>
        <taxon>Dyella</taxon>
    </lineage>
</organism>
<feature type="region of interest" description="Disordered" evidence="1">
    <location>
        <begin position="279"/>
        <end position="303"/>
    </location>
</feature>
<evidence type="ECO:0000313" key="3">
    <source>
        <dbReference type="EMBL" id="SFF10902.1"/>
    </source>
</evidence>
<accession>A0A1I2FZZ8</accession>
<keyword evidence="2" id="KW-1133">Transmembrane helix</keyword>
<feature type="region of interest" description="Disordered" evidence="1">
    <location>
        <begin position="203"/>
        <end position="261"/>
    </location>
</feature>
<dbReference type="Proteomes" id="UP000199477">
    <property type="component" value="Unassembled WGS sequence"/>
</dbReference>
<dbReference type="EMBL" id="FONH01000007">
    <property type="protein sequence ID" value="SFF10902.1"/>
    <property type="molecule type" value="Genomic_DNA"/>
</dbReference>
<proteinExistence type="predicted"/>
<reference evidence="4" key="1">
    <citation type="submission" date="2016-10" db="EMBL/GenBank/DDBJ databases">
        <authorList>
            <person name="Varghese N."/>
            <person name="Submissions S."/>
        </authorList>
    </citation>
    <scope>NUCLEOTIDE SEQUENCE [LARGE SCALE GENOMIC DNA]</scope>
    <source>
        <strain evidence="4">UNC178MFTsu3.1</strain>
    </source>
</reference>
<keyword evidence="2" id="KW-0812">Transmembrane</keyword>
<evidence type="ECO:0000256" key="2">
    <source>
        <dbReference type="SAM" id="Phobius"/>
    </source>
</evidence>
<evidence type="ECO:0000313" key="4">
    <source>
        <dbReference type="Proteomes" id="UP000199477"/>
    </source>
</evidence>
<feature type="region of interest" description="Disordered" evidence="1">
    <location>
        <begin position="107"/>
        <end position="144"/>
    </location>
</feature>
<evidence type="ECO:0008006" key="5">
    <source>
        <dbReference type="Google" id="ProtNLM"/>
    </source>
</evidence>
<keyword evidence="4" id="KW-1185">Reference proteome</keyword>
<protein>
    <recommendedName>
        <fullName evidence="5">Meckel syndrome type 1 protein</fullName>
    </recommendedName>
</protein>
<feature type="compositionally biased region" description="Pro residues" evidence="1">
    <location>
        <begin position="133"/>
        <end position="143"/>
    </location>
</feature>
<name>A0A1I2FZZ8_9GAMM</name>
<dbReference type="STRING" id="500610.SAMN02799615_02481"/>
<feature type="compositionally biased region" description="Low complexity" evidence="1">
    <location>
        <begin position="217"/>
        <end position="240"/>
    </location>
</feature>
<feature type="transmembrane region" description="Helical" evidence="2">
    <location>
        <begin position="68"/>
        <end position="86"/>
    </location>
</feature>
<dbReference type="RefSeq" id="WP_035322150.1">
    <property type="nucleotide sequence ID" value="NZ_FONH01000007.1"/>
</dbReference>
<feature type="compositionally biased region" description="Basic and acidic residues" evidence="1">
    <location>
        <begin position="279"/>
        <end position="297"/>
    </location>
</feature>
<keyword evidence="2" id="KW-0472">Membrane</keyword>
<feature type="compositionally biased region" description="Basic and acidic residues" evidence="1">
    <location>
        <begin position="249"/>
        <end position="261"/>
    </location>
</feature>
<dbReference type="AlphaFoldDB" id="A0A1I2FZZ8"/>
<gene>
    <name evidence="3" type="ORF">SAMN02799615_02481</name>
</gene>